<proteinExistence type="predicted"/>
<evidence type="ECO:0000313" key="3">
    <source>
        <dbReference type="Proteomes" id="UP000528555"/>
    </source>
</evidence>
<evidence type="ECO:0000313" key="1">
    <source>
        <dbReference type="EMBL" id="NSK14855.1"/>
    </source>
</evidence>
<evidence type="ECO:0000313" key="2">
    <source>
        <dbReference type="EMBL" id="NVH58629.1"/>
    </source>
</evidence>
<dbReference type="EMBL" id="JAAIUO010000005">
    <property type="protein sequence ID" value="NSK14855.1"/>
    <property type="molecule type" value="Genomic_DNA"/>
</dbReference>
<dbReference type="Proteomes" id="UP000528555">
    <property type="component" value="Unassembled WGS sequence"/>
</dbReference>
<comment type="caution">
    <text evidence="2">The sequence shown here is derived from an EMBL/GenBank/DDBJ whole genome shotgun (WGS) entry which is preliminary data.</text>
</comment>
<name>A0A850HLM7_9FIRM</name>
<organism evidence="2 3">
    <name type="scientific">Dorea phocaeensis</name>
    <dbReference type="NCBI Taxonomy" id="2040291"/>
    <lineage>
        <taxon>Bacteria</taxon>
        <taxon>Bacillati</taxon>
        <taxon>Bacillota</taxon>
        <taxon>Clostridia</taxon>
        <taxon>Lachnospirales</taxon>
        <taxon>Lachnospiraceae</taxon>
        <taxon>Dorea</taxon>
    </lineage>
</organism>
<protein>
    <submittedName>
        <fullName evidence="2">Uncharacterized protein</fullName>
    </submittedName>
</protein>
<evidence type="ECO:0000313" key="4">
    <source>
        <dbReference type="Proteomes" id="UP000701680"/>
    </source>
</evidence>
<dbReference type="OrthoDB" id="1935838at2"/>
<dbReference type="AlphaFoldDB" id="A0A850HLM7"/>
<reference evidence="3 4" key="1">
    <citation type="journal article" date="2020" name="Cell Host Microbe">
        <title>Functional and Genomic Variation between Human-Derived Isolates of Lachnospiraceae Reveals Inter- and Intra-Species Diversity.</title>
        <authorList>
            <person name="Sorbara M.T."/>
            <person name="Littmann E.R."/>
            <person name="Fontana E."/>
            <person name="Moody T.U."/>
            <person name="Kohout C.E."/>
            <person name="Gjonbalaj M."/>
            <person name="Eaton V."/>
            <person name="Seok R."/>
            <person name="Leiner I.M."/>
            <person name="Pamer E.G."/>
        </authorList>
    </citation>
    <scope>NUCLEOTIDE SEQUENCE [LARGE SCALE GENOMIC DNA]</scope>
    <source>
        <strain evidence="2 3">MSK.17.11</strain>
        <strain evidence="1 4">MSK.17.38</strain>
    </source>
</reference>
<dbReference type="EMBL" id="JAAITX010000005">
    <property type="protein sequence ID" value="NVH58629.1"/>
    <property type="molecule type" value="Genomic_DNA"/>
</dbReference>
<accession>A0A850HLM7</accession>
<sequence length="122" mass="15419">MEERLPYYMVYPMPLMYDDEKKNRRDYEYMKSLYPKTAKRLLPYVEEECDRLEYTASMMYDECPDLLQLRLLCRRIGKRVQEEEELDEIWEEEQLEDLIQVMTYQELCRRRQEERARRKKYF</sequence>
<dbReference type="Proteomes" id="UP000701680">
    <property type="component" value="Unassembled WGS sequence"/>
</dbReference>
<gene>
    <name evidence="2" type="ORF">G5A66_08215</name>
    <name evidence="1" type="ORF">G5A75_08235</name>
</gene>
<keyword evidence="3" id="KW-1185">Reference proteome</keyword>
<dbReference type="RefSeq" id="WP_101695171.1">
    <property type="nucleotide sequence ID" value="NZ_JAAITX010000005.1"/>
</dbReference>
<reference evidence="2" key="2">
    <citation type="submission" date="2020-02" db="EMBL/GenBank/DDBJ databases">
        <authorList>
            <person name="Littmann E."/>
            <person name="Sorbara M."/>
        </authorList>
    </citation>
    <scope>NUCLEOTIDE SEQUENCE</scope>
    <source>
        <strain evidence="2">MSK.17.11</strain>
        <strain evidence="1">MSK.17.38</strain>
    </source>
</reference>